<dbReference type="InterPro" id="IPR004089">
    <property type="entry name" value="MCPsignal_dom"/>
</dbReference>
<feature type="domain" description="Methyl-accepting transducer" evidence="3">
    <location>
        <begin position="1"/>
        <end position="115"/>
    </location>
</feature>
<evidence type="ECO:0000256" key="2">
    <source>
        <dbReference type="PROSITE-ProRule" id="PRU00284"/>
    </source>
</evidence>
<sequence length="195" mass="21342">MAVSSRNCISKGGDLLEKSTAMIKESNDSTENLNELLKKNESVKSIVEKIQNIASQTNLLALSASIEDARSGKYGLGVGVIAVEVKRLSKQAHESTENIQLDIQAVKNNIDLVVDGNTHLKEHIEQSEKEAEEKISFSFSRHSKPYVVVFFIMLPFGGDNLGIYIPLFASIRLVTAGSDAVCILRFVGINGWCCL</sequence>
<comment type="caution">
    <text evidence="4">The sequence shown here is derived from an EMBL/GenBank/DDBJ whole genome shotgun (WGS) entry which is preliminary data.</text>
</comment>
<dbReference type="PROSITE" id="PS50111">
    <property type="entry name" value="CHEMOTAXIS_TRANSDUC_2"/>
    <property type="match status" value="1"/>
</dbReference>
<reference evidence="5" key="1">
    <citation type="journal article" date="2019" name="Int. J. Syst. Evol. Microbiol.">
        <title>The Global Catalogue of Microorganisms (GCM) 10K type strain sequencing project: providing services to taxonomists for standard genome sequencing and annotation.</title>
        <authorList>
            <consortium name="The Broad Institute Genomics Platform"/>
            <consortium name="The Broad Institute Genome Sequencing Center for Infectious Disease"/>
            <person name="Wu L."/>
            <person name="Ma J."/>
        </authorList>
    </citation>
    <scope>NUCLEOTIDE SEQUENCE [LARGE SCALE GENOMIC DNA]</scope>
    <source>
        <strain evidence="5">JCM 14232</strain>
    </source>
</reference>
<evidence type="ECO:0000313" key="5">
    <source>
        <dbReference type="Proteomes" id="UP001410648"/>
    </source>
</evidence>
<gene>
    <name evidence="4" type="ORF">GCM10008936_00070</name>
</gene>
<dbReference type="Proteomes" id="UP001410648">
    <property type="component" value="Unassembled WGS sequence"/>
</dbReference>
<proteinExistence type="predicted"/>
<dbReference type="PANTHER" id="PTHR32089:SF112">
    <property type="entry name" value="LYSOZYME-LIKE PROTEIN-RELATED"/>
    <property type="match status" value="1"/>
</dbReference>
<evidence type="ECO:0000259" key="3">
    <source>
        <dbReference type="PROSITE" id="PS50111"/>
    </source>
</evidence>
<evidence type="ECO:0000256" key="1">
    <source>
        <dbReference type="ARBA" id="ARBA00023224"/>
    </source>
</evidence>
<keyword evidence="1 2" id="KW-0807">Transducer</keyword>
<evidence type="ECO:0000313" key="4">
    <source>
        <dbReference type="EMBL" id="GAA0473213.1"/>
    </source>
</evidence>
<keyword evidence="5" id="KW-1185">Reference proteome</keyword>
<name>A0ABP3K823_9LACT</name>
<dbReference type="EMBL" id="BAAADA010000002">
    <property type="protein sequence ID" value="GAA0473213.1"/>
    <property type="molecule type" value="Genomic_DNA"/>
</dbReference>
<dbReference type="Pfam" id="PF00015">
    <property type="entry name" value="MCPsignal"/>
    <property type="match status" value="1"/>
</dbReference>
<dbReference type="PANTHER" id="PTHR32089">
    <property type="entry name" value="METHYL-ACCEPTING CHEMOTAXIS PROTEIN MCPB"/>
    <property type="match status" value="1"/>
</dbReference>
<dbReference type="SUPFAM" id="SSF58104">
    <property type="entry name" value="Methyl-accepting chemotaxis protein (MCP) signaling domain"/>
    <property type="match status" value="1"/>
</dbReference>
<dbReference type="Gene3D" id="1.10.287.950">
    <property type="entry name" value="Methyl-accepting chemotaxis protein"/>
    <property type="match status" value="1"/>
</dbReference>
<protein>
    <recommendedName>
        <fullName evidence="3">Methyl-accepting transducer domain-containing protein</fullName>
    </recommendedName>
</protein>
<accession>A0ABP3K823</accession>
<organism evidence="4 5">
    <name type="scientific">Alkalibacterium indicireducens</name>
    <dbReference type="NCBI Taxonomy" id="398758"/>
    <lineage>
        <taxon>Bacteria</taxon>
        <taxon>Bacillati</taxon>
        <taxon>Bacillota</taxon>
        <taxon>Bacilli</taxon>
        <taxon>Lactobacillales</taxon>
        <taxon>Carnobacteriaceae</taxon>
        <taxon>Alkalibacterium</taxon>
    </lineage>
</organism>